<evidence type="ECO:0000256" key="1">
    <source>
        <dbReference type="SAM" id="SignalP"/>
    </source>
</evidence>
<reference evidence="3 4" key="1">
    <citation type="journal article" date="2023" name="Nucleic Acids Res.">
        <title>The hologenome of Daphnia magna reveals possible DNA methylation and microbiome-mediated evolution of the host genome.</title>
        <authorList>
            <person name="Chaturvedi A."/>
            <person name="Li X."/>
            <person name="Dhandapani V."/>
            <person name="Marshall H."/>
            <person name="Kissane S."/>
            <person name="Cuenca-Cambronero M."/>
            <person name="Asole G."/>
            <person name="Calvet F."/>
            <person name="Ruiz-Romero M."/>
            <person name="Marangio P."/>
            <person name="Guigo R."/>
            <person name="Rago D."/>
            <person name="Mirbahai L."/>
            <person name="Eastwood N."/>
            <person name="Colbourne J.K."/>
            <person name="Zhou J."/>
            <person name="Mallon E."/>
            <person name="Orsini L."/>
        </authorList>
    </citation>
    <scope>NUCLEOTIDE SEQUENCE [LARGE SCALE GENOMIC DNA]</scope>
    <source>
        <strain evidence="3">LRV0_1</strain>
    </source>
</reference>
<dbReference type="InterPro" id="IPR009003">
    <property type="entry name" value="Peptidase_S1_PA"/>
</dbReference>
<feature type="domain" description="Peptidase S1" evidence="2">
    <location>
        <begin position="33"/>
        <end position="258"/>
    </location>
</feature>
<sequence>MGCKSIMETVSLLLLCLSVGVISVPIDFGNQRIMGGIQASSGEFPYVVSVMYNGQHHCGGFIYNLQWVITAASCVYGKYPSQLKVTVGQLSLNNVDPGEEIINVFSFRTFNAYDPVTKSNDIAMIELATPITIGSYVKWVIYDEIDESVPYGTFIGWGATQNEGLPSLNLRKANLAISTDCPTYYASSEFNYNTMICAGDANISPCVYDEGSPFVQKISNQDVVVGIMSKNQGCGTNFPPSVFTRLSVFYSWIQNQAGIQPTNPTTILPTTITAPTAPCINCVTARYEPEIPYQ</sequence>
<name>A0ABQ9ZX58_9CRUS</name>
<dbReference type="PRINTS" id="PR00722">
    <property type="entry name" value="CHYMOTRYPSIN"/>
</dbReference>
<dbReference type="SUPFAM" id="SSF50494">
    <property type="entry name" value="Trypsin-like serine proteases"/>
    <property type="match status" value="1"/>
</dbReference>
<evidence type="ECO:0000313" key="4">
    <source>
        <dbReference type="Proteomes" id="UP001234178"/>
    </source>
</evidence>
<dbReference type="InterPro" id="IPR001314">
    <property type="entry name" value="Peptidase_S1A"/>
</dbReference>
<dbReference type="PANTHER" id="PTHR24258">
    <property type="entry name" value="SERINE PROTEASE-RELATED"/>
    <property type="match status" value="1"/>
</dbReference>
<evidence type="ECO:0000313" key="3">
    <source>
        <dbReference type="EMBL" id="KAK4017124.1"/>
    </source>
</evidence>
<accession>A0ABQ9ZX58</accession>
<evidence type="ECO:0000259" key="2">
    <source>
        <dbReference type="PROSITE" id="PS50240"/>
    </source>
</evidence>
<dbReference type="PROSITE" id="PS50240">
    <property type="entry name" value="TRYPSIN_DOM"/>
    <property type="match status" value="1"/>
</dbReference>
<keyword evidence="1" id="KW-0732">Signal</keyword>
<feature type="chain" id="PRO_5045282338" description="Peptidase S1 domain-containing protein" evidence="1">
    <location>
        <begin position="24"/>
        <end position="294"/>
    </location>
</feature>
<dbReference type="PANTHER" id="PTHR24258:SF140">
    <property type="entry name" value="BCDNA.GH08420-RELATED"/>
    <property type="match status" value="1"/>
</dbReference>
<dbReference type="CDD" id="cd00190">
    <property type="entry name" value="Tryp_SPc"/>
    <property type="match status" value="1"/>
</dbReference>
<dbReference type="InterPro" id="IPR043504">
    <property type="entry name" value="Peptidase_S1_PA_chymotrypsin"/>
</dbReference>
<dbReference type="Proteomes" id="UP001234178">
    <property type="component" value="Unassembled WGS sequence"/>
</dbReference>
<dbReference type="Pfam" id="PF00089">
    <property type="entry name" value="Trypsin"/>
    <property type="match status" value="1"/>
</dbReference>
<dbReference type="Gene3D" id="2.40.10.10">
    <property type="entry name" value="Trypsin-like serine proteases"/>
    <property type="match status" value="1"/>
</dbReference>
<gene>
    <name evidence="3" type="ORF">OUZ56_032077</name>
</gene>
<dbReference type="InterPro" id="IPR001254">
    <property type="entry name" value="Trypsin_dom"/>
</dbReference>
<dbReference type="EMBL" id="JAOYFB010000005">
    <property type="protein sequence ID" value="KAK4017124.1"/>
    <property type="molecule type" value="Genomic_DNA"/>
</dbReference>
<comment type="caution">
    <text evidence="3">The sequence shown here is derived from an EMBL/GenBank/DDBJ whole genome shotgun (WGS) entry which is preliminary data.</text>
</comment>
<keyword evidence="4" id="KW-1185">Reference proteome</keyword>
<proteinExistence type="predicted"/>
<organism evidence="3 4">
    <name type="scientific">Daphnia magna</name>
    <dbReference type="NCBI Taxonomy" id="35525"/>
    <lineage>
        <taxon>Eukaryota</taxon>
        <taxon>Metazoa</taxon>
        <taxon>Ecdysozoa</taxon>
        <taxon>Arthropoda</taxon>
        <taxon>Crustacea</taxon>
        <taxon>Branchiopoda</taxon>
        <taxon>Diplostraca</taxon>
        <taxon>Cladocera</taxon>
        <taxon>Anomopoda</taxon>
        <taxon>Daphniidae</taxon>
        <taxon>Daphnia</taxon>
    </lineage>
</organism>
<feature type="signal peptide" evidence="1">
    <location>
        <begin position="1"/>
        <end position="23"/>
    </location>
</feature>
<protein>
    <recommendedName>
        <fullName evidence="2">Peptidase S1 domain-containing protein</fullName>
    </recommendedName>
</protein>
<dbReference type="SMART" id="SM00020">
    <property type="entry name" value="Tryp_SPc"/>
    <property type="match status" value="1"/>
</dbReference>